<evidence type="ECO:0000259" key="2">
    <source>
        <dbReference type="Pfam" id="PF01965"/>
    </source>
</evidence>
<dbReference type="PaxDb" id="2903-EOD15154"/>
<dbReference type="InterPro" id="IPR050325">
    <property type="entry name" value="Prot/Nucl_acid_deglycase"/>
</dbReference>
<evidence type="ECO:0000256" key="1">
    <source>
        <dbReference type="ARBA" id="ARBA00022737"/>
    </source>
</evidence>
<dbReference type="PANTHER" id="PTHR48094">
    <property type="entry name" value="PROTEIN/NUCLEIC ACID DEGLYCASE DJ-1-RELATED"/>
    <property type="match status" value="1"/>
</dbReference>
<dbReference type="Pfam" id="PF01965">
    <property type="entry name" value="DJ-1_PfpI"/>
    <property type="match status" value="1"/>
</dbReference>
<dbReference type="CDD" id="cd03135">
    <property type="entry name" value="GATase1_DJ-1"/>
    <property type="match status" value="1"/>
</dbReference>
<accession>A0A0D3IV69</accession>
<organism evidence="3 4">
    <name type="scientific">Emiliania huxleyi (strain CCMP1516)</name>
    <dbReference type="NCBI Taxonomy" id="280463"/>
    <lineage>
        <taxon>Eukaryota</taxon>
        <taxon>Haptista</taxon>
        <taxon>Haptophyta</taxon>
        <taxon>Prymnesiophyceae</taxon>
        <taxon>Isochrysidales</taxon>
        <taxon>Noelaerhabdaceae</taxon>
        <taxon>Emiliania</taxon>
    </lineage>
</organism>
<dbReference type="AlphaFoldDB" id="A0A0D3IV69"/>
<dbReference type="InterPro" id="IPR006287">
    <property type="entry name" value="DJ-1"/>
</dbReference>
<dbReference type="KEGG" id="ehx:EMIHUDRAFT_445645"/>
<sequence>MPRVLVPIADASEEIELSCTTDTLVRGGVEVVTASVMPEGRLQVKCARGLTVVADKHIDECCKDEWDAIALPGGMPGAKHLSENAKLTELLKAQVAAGKCTAAICAAPAIVLKAHGLLPASFTHFPAPPLKEKTGAGYSESLVVVDGCVVTSQGPGTALPFGLKLVELLVSREKAEEVAKGLLNTEVP</sequence>
<keyword evidence="1" id="KW-0677">Repeat</keyword>
<dbReference type="NCBIfam" id="TIGR01383">
    <property type="entry name" value="not_thiJ"/>
    <property type="match status" value="1"/>
</dbReference>
<dbReference type="InterPro" id="IPR002818">
    <property type="entry name" value="DJ-1/PfpI"/>
</dbReference>
<reference evidence="4" key="1">
    <citation type="journal article" date="2013" name="Nature">
        <title>Pan genome of the phytoplankton Emiliania underpins its global distribution.</title>
        <authorList>
            <person name="Read B.A."/>
            <person name="Kegel J."/>
            <person name="Klute M.J."/>
            <person name="Kuo A."/>
            <person name="Lefebvre S.C."/>
            <person name="Maumus F."/>
            <person name="Mayer C."/>
            <person name="Miller J."/>
            <person name="Monier A."/>
            <person name="Salamov A."/>
            <person name="Young J."/>
            <person name="Aguilar M."/>
            <person name="Claverie J.M."/>
            <person name="Frickenhaus S."/>
            <person name="Gonzalez K."/>
            <person name="Herman E.K."/>
            <person name="Lin Y.C."/>
            <person name="Napier J."/>
            <person name="Ogata H."/>
            <person name="Sarno A.F."/>
            <person name="Shmutz J."/>
            <person name="Schroeder D."/>
            <person name="de Vargas C."/>
            <person name="Verret F."/>
            <person name="von Dassow P."/>
            <person name="Valentin K."/>
            <person name="Van de Peer Y."/>
            <person name="Wheeler G."/>
            <person name="Dacks J.B."/>
            <person name="Delwiche C.F."/>
            <person name="Dyhrman S.T."/>
            <person name="Glockner G."/>
            <person name="John U."/>
            <person name="Richards T."/>
            <person name="Worden A.Z."/>
            <person name="Zhang X."/>
            <person name="Grigoriev I.V."/>
            <person name="Allen A.E."/>
            <person name="Bidle K."/>
            <person name="Borodovsky M."/>
            <person name="Bowler C."/>
            <person name="Brownlee C."/>
            <person name="Cock J.M."/>
            <person name="Elias M."/>
            <person name="Gladyshev V.N."/>
            <person name="Groth M."/>
            <person name="Guda C."/>
            <person name="Hadaegh A."/>
            <person name="Iglesias-Rodriguez M.D."/>
            <person name="Jenkins J."/>
            <person name="Jones B.M."/>
            <person name="Lawson T."/>
            <person name="Leese F."/>
            <person name="Lindquist E."/>
            <person name="Lobanov A."/>
            <person name="Lomsadze A."/>
            <person name="Malik S.B."/>
            <person name="Marsh M.E."/>
            <person name="Mackinder L."/>
            <person name="Mock T."/>
            <person name="Mueller-Roeber B."/>
            <person name="Pagarete A."/>
            <person name="Parker M."/>
            <person name="Probert I."/>
            <person name="Quesneville H."/>
            <person name="Raines C."/>
            <person name="Rensing S.A."/>
            <person name="Riano-Pachon D.M."/>
            <person name="Richier S."/>
            <person name="Rokitta S."/>
            <person name="Shiraiwa Y."/>
            <person name="Soanes D.M."/>
            <person name="van der Giezen M."/>
            <person name="Wahlund T.M."/>
            <person name="Williams B."/>
            <person name="Wilson W."/>
            <person name="Wolfe G."/>
            <person name="Wurch L.L."/>
        </authorList>
    </citation>
    <scope>NUCLEOTIDE SEQUENCE</scope>
</reference>
<protein>
    <recommendedName>
        <fullName evidence="2">DJ-1/PfpI domain-containing protein</fullName>
    </recommendedName>
</protein>
<dbReference type="Gene3D" id="3.40.50.880">
    <property type="match status" value="1"/>
</dbReference>
<dbReference type="eggNOG" id="KOG2764">
    <property type="taxonomic scope" value="Eukaryota"/>
</dbReference>
<proteinExistence type="predicted"/>
<dbReference type="EnsemblProtists" id="EOD15154">
    <property type="protein sequence ID" value="EOD15154"/>
    <property type="gene ID" value="EMIHUDRAFT_445645"/>
</dbReference>
<dbReference type="GO" id="GO:0005737">
    <property type="term" value="C:cytoplasm"/>
    <property type="evidence" value="ECO:0007669"/>
    <property type="project" value="TreeGrafter"/>
</dbReference>
<dbReference type="Proteomes" id="UP000013827">
    <property type="component" value="Unassembled WGS sequence"/>
</dbReference>
<dbReference type="InterPro" id="IPR029062">
    <property type="entry name" value="Class_I_gatase-like"/>
</dbReference>
<name>A0A0D3IV69_EMIH1</name>
<dbReference type="GO" id="GO:1903189">
    <property type="term" value="P:glyoxal metabolic process"/>
    <property type="evidence" value="ECO:0007669"/>
    <property type="project" value="TreeGrafter"/>
</dbReference>
<dbReference type="RefSeq" id="XP_005767583.1">
    <property type="nucleotide sequence ID" value="XM_005767526.1"/>
</dbReference>
<keyword evidence="4" id="KW-1185">Reference proteome</keyword>
<feature type="domain" description="DJ-1/PfpI" evidence="2">
    <location>
        <begin position="3"/>
        <end position="167"/>
    </location>
</feature>
<reference evidence="3" key="2">
    <citation type="submission" date="2024-10" db="UniProtKB">
        <authorList>
            <consortium name="EnsemblProtists"/>
        </authorList>
    </citation>
    <scope>IDENTIFICATION</scope>
</reference>
<evidence type="ECO:0000313" key="3">
    <source>
        <dbReference type="EnsemblProtists" id="EOD15154"/>
    </source>
</evidence>
<evidence type="ECO:0000313" key="4">
    <source>
        <dbReference type="Proteomes" id="UP000013827"/>
    </source>
</evidence>
<dbReference type="SUPFAM" id="SSF52317">
    <property type="entry name" value="Class I glutamine amidotransferase-like"/>
    <property type="match status" value="1"/>
</dbReference>
<dbReference type="PANTHER" id="PTHR48094:SF12">
    <property type="entry name" value="PARKINSON DISEASE PROTEIN 7 HOMOLOG"/>
    <property type="match status" value="1"/>
</dbReference>
<dbReference type="GeneID" id="17261298"/>
<dbReference type="FunFam" id="3.40.50.880:FF:000015">
    <property type="entry name" value="Protein DJ-1 homolog C"/>
    <property type="match status" value="1"/>
</dbReference>
<dbReference type="HOGENOM" id="CLU_000445_44_2_1"/>
<dbReference type="OMA" id="KATCYPG"/>
<dbReference type="STRING" id="2903.R1E2I3"/>